<organism evidence="1 2">
    <name type="scientific">Streptomyces syringium</name>
    <dbReference type="NCBI Taxonomy" id="76729"/>
    <lineage>
        <taxon>Bacteria</taxon>
        <taxon>Bacillati</taxon>
        <taxon>Actinomycetota</taxon>
        <taxon>Actinomycetes</taxon>
        <taxon>Kitasatosporales</taxon>
        <taxon>Streptomycetaceae</taxon>
        <taxon>Streptomyces</taxon>
    </lineage>
</organism>
<evidence type="ECO:0000313" key="2">
    <source>
        <dbReference type="Proteomes" id="UP001519291"/>
    </source>
</evidence>
<dbReference type="Proteomes" id="UP001519291">
    <property type="component" value="Unassembled WGS sequence"/>
</dbReference>
<evidence type="ECO:0000313" key="1">
    <source>
        <dbReference type="EMBL" id="MBP2400725.1"/>
    </source>
</evidence>
<comment type="caution">
    <text evidence="1">The sequence shown here is derived from an EMBL/GenBank/DDBJ whole genome shotgun (WGS) entry which is preliminary data.</text>
</comment>
<protein>
    <submittedName>
        <fullName evidence="1">Uncharacterized protein</fullName>
    </submittedName>
</protein>
<proteinExistence type="predicted"/>
<keyword evidence="2" id="KW-1185">Reference proteome</keyword>
<dbReference type="RefSeq" id="WP_209513315.1">
    <property type="nucleotide sequence ID" value="NZ_JAGIOH010000001.1"/>
</dbReference>
<gene>
    <name evidence="1" type="ORF">JO379_000194</name>
</gene>
<sequence length="52" mass="5542">MSQRLTTRDGHAPALDEINELLTAYQRVFGSLAPHTPVVTIDTTTPGPPTPG</sequence>
<dbReference type="GeneID" id="91567090"/>
<accession>A0ABS4XWG2</accession>
<name>A0ABS4XWG2_9ACTN</name>
<reference evidence="1 2" key="1">
    <citation type="submission" date="2021-03" db="EMBL/GenBank/DDBJ databases">
        <title>Sequencing the genomes of 1000 actinobacteria strains.</title>
        <authorList>
            <person name="Klenk H.-P."/>
        </authorList>
    </citation>
    <scope>NUCLEOTIDE SEQUENCE [LARGE SCALE GENOMIC DNA]</scope>
    <source>
        <strain evidence="1 2">DSM 41480</strain>
    </source>
</reference>
<dbReference type="EMBL" id="JAGIOH010000001">
    <property type="protein sequence ID" value="MBP2400725.1"/>
    <property type="molecule type" value="Genomic_DNA"/>
</dbReference>